<evidence type="ECO:0000256" key="3">
    <source>
        <dbReference type="ARBA" id="ARBA00023186"/>
    </source>
</evidence>
<dbReference type="PRINTS" id="PR00625">
    <property type="entry name" value="JDOMAIN"/>
</dbReference>
<dbReference type="CDD" id="cd06257">
    <property type="entry name" value="DnaJ"/>
    <property type="match status" value="1"/>
</dbReference>
<dbReference type="InterPro" id="IPR052243">
    <property type="entry name" value="Mito_inner_membrane_organizer"/>
</dbReference>
<feature type="region of interest" description="Disordered" evidence="5">
    <location>
        <begin position="476"/>
        <end position="511"/>
    </location>
</feature>
<gene>
    <name evidence="7" type="ORF">WJX75_008271</name>
</gene>
<keyword evidence="4" id="KW-0175">Coiled coil</keyword>
<dbReference type="Pfam" id="PF11875">
    <property type="entry name" value="DnaJ-like_C11_C"/>
    <property type="match status" value="1"/>
</dbReference>
<dbReference type="Pfam" id="PF22774">
    <property type="entry name" value="DNAJC11_beta-barrel"/>
    <property type="match status" value="1"/>
</dbReference>
<dbReference type="Proteomes" id="UP001491310">
    <property type="component" value="Unassembled WGS sequence"/>
</dbReference>
<comment type="subcellular location">
    <subcellularLocation>
        <location evidence="1">Membrane</location>
    </subcellularLocation>
</comment>
<dbReference type="PANTHER" id="PTHR44157">
    <property type="entry name" value="DNAJ HOMOLOG SUBFAMILY C MEMBER 11"/>
    <property type="match status" value="1"/>
</dbReference>
<dbReference type="EMBL" id="JALJOT010000009">
    <property type="protein sequence ID" value="KAK9907696.1"/>
    <property type="molecule type" value="Genomic_DNA"/>
</dbReference>
<evidence type="ECO:0000259" key="6">
    <source>
        <dbReference type="PROSITE" id="PS50076"/>
    </source>
</evidence>
<dbReference type="PANTHER" id="PTHR44157:SF1">
    <property type="entry name" value="DNAJ HOMOLOG SUBFAMILY C MEMBER 11"/>
    <property type="match status" value="1"/>
</dbReference>
<feature type="coiled-coil region" evidence="4">
    <location>
        <begin position="402"/>
        <end position="429"/>
    </location>
</feature>
<protein>
    <recommendedName>
        <fullName evidence="6">J domain-containing protein</fullName>
    </recommendedName>
</protein>
<dbReference type="SMART" id="SM00271">
    <property type="entry name" value="DnaJ"/>
    <property type="match status" value="1"/>
</dbReference>
<accession>A0ABR2YMM9</accession>
<dbReference type="PROSITE" id="PS50076">
    <property type="entry name" value="DNAJ_2"/>
    <property type="match status" value="1"/>
</dbReference>
<keyword evidence="3" id="KW-0143">Chaperone</keyword>
<dbReference type="InterPro" id="IPR036869">
    <property type="entry name" value="J_dom_sf"/>
</dbReference>
<comment type="caution">
    <text evidence="7">The sequence shown here is derived from an EMBL/GenBank/DDBJ whole genome shotgun (WGS) entry which is preliminary data.</text>
</comment>
<evidence type="ECO:0000256" key="4">
    <source>
        <dbReference type="SAM" id="Coils"/>
    </source>
</evidence>
<dbReference type="SUPFAM" id="SSF46565">
    <property type="entry name" value="Chaperone J-domain"/>
    <property type="match status" value="1"/>
</dbReference>
<evidence type="ECO:0000256" key="2">
    <source>
        <dbReference type="ARBA" id="ARBA00023136"/>
    </source>
</evidence>
<keyword evidence="2" id="KW-0472">Membrane</keyword>
<evidence type="ECO:0000313" key="8">
    <source>
        <dbReference type="Proteomes" id="UP001491310"/>
    </source>
</evidence>
<dbReference type="Pfam" id="PF00226">
    <property type="entry name" value="DnaJ"/>
    <property type="match status" value="1"/>
</dbReference>
<reference evidence="7 8" key="1">
    <citation type="journal article" date="2024" name="Nat. Commun.">
        <title>Phylogenomics reveals the evolutionary origins of lichenization in chlorophyte algae.</title>
        <authorList>
            <person name="Puginier C."/>
            <person name="Libourel C."/>
            <person name="Otte J."/>
            <person name="Skaloud P."/>
            <person name="Haon M."/>
            <person name="Grisel S."/>
            <person name="Petersen M."/>
            <person name="Berrin J.G."/>
            <person name="Delaux P.M."/>
            <person name="Dal Grande F."/>
            <person name="Keller J."/>
        </authorList>
    </citation>
    <scope>NUCLEOTIDE SEQUENCE [LARGE SCALE GENOMIC DNA]</scope>
    <source>
        <strain evidence="7 8">SAG 216-7</strain>
    </source>
</reference>
<dbReference type="InterPro" id="IPR055225">
    <property type="entry name" value="DNAJC11-like_beta-barrel"/>
</dbReference>
<name>A0ABR2YMM9_9CHLO</name>
<dbReference type="InterPro" id="IPR024586">
    <property type="entry name" value="DnaJ-like_C11_C"/>
</dbReference>
<evidence type="ECO:0000256" key="1">
    <source>
        <dbReference type="ARBA" id="ARBA00004370"/>
    </source>
</evidence>
<dbReference type="Gene3D" id="1.10.287.110">
    <property type="entry name" value="DnaJ domain"/>
    <property type="match status" value="1"/>
</dbReference>
<dbReference type="InterPro" id="IPR018253">
    <property type="entry name" value="DnaJ_domain_CS"/>
</dbReference>
<keyword evidence="8" id="KW-1185">Reference proteome</keyword>
<feature type="compositionally biased region" description="Low complexity" evidence="5">
    <location>
        <begin position="482"/>
        <end position="494"/>
    </location>
</feature>
<evidence type="ECO:0000313" key="7">
    <source>
        <dbReference type="EMBL" id="KAK9907696.1"/>
    </source>
</evidence>
<dbReference type="InterPro" id="IPR001623">
    <property type="entry name" value="DnaJ_domain"/>
</dbReference>
<evidence type="ECO:0000256" key="5">
    <source>
        <dbReference type="SAM" id="MobiDB-lite"/>
    </source>
</evidence>
<dbReference type="PROSITE" id="PS00636">
    <property type="entry name" value="DNAJ_1"/>
    <property type="match status" value="1"/>
</dbReference>
<feature type="domain" description="J" evidence="6">
    <location>
        <begin position="13"/>
        <end position="90"/>
    </location>
</feature>
<organism evidence="7 8">
    <name type="scientific">Coccomyxa subellipsoidea</name>
    <dbReference type="NCBI Taxonomy" id="248742"/>
    <lineage>
        <taxon>Eukaryota</taxon>
        <taxon>Viridiplantae</taxon>
        <taxon>Chlorophyta</taxon>
        <taxon>core chlorophytes</taxon>
        <taxon>Trebouxiophyceae</taxon>
        <taxon>Trebouxiophyceae incertae sedis</taxon>
        <taxon>Coccomyxaceae</taxon>
        <taxon>Coccomyxa</taxon>
    </lineage>
</organism>
<proteinExistence type="predicted"/>
<sequence length="615" mass="67250">MIVKIGQGGKLFSDWQTDGLTHRNLSVRSIRQPDQQLQVYEERQLAQAYHPDKHTDASLQAHASANFTRLQEAYEVLSNPDRRQVYDIYGKEGLSAGLEVGSTLKSTDELRQEWESFKAQQRLQMQVSHRGFYSFKVDATNLVDPYDRHVSVMPEVYEVAMNSQISTPLSDTMGATLGGQMAVQGNVGGGSFVCGLKRILTPRDSIEMQAALGLKTFLSVQSTRQLSEHTSAGLGVTWQPRAGFGLQLVSSRELTDTTSADFNWVIGPAGTAGAGLSISRRGEKLTTSGRIEVGATTGIQARCVWRVNESTSARVALRLGTTGVDLEVGGSQRISEFSTAGLAVAVGLYGVVLKPRFSRGTHTFDFPLLLSHDPRAWRVLLGAYVLPPLTIYVTKRHIIRPLRRWRKARQRVEKEMELLEEQRTKRKAAAGANSVMEPIAKRKLRKELQKAQGGLVVVDARYGVLDAILKAEAEERERASSEEAATSAPDAAASIDEAPAPSPVTAGAKSEEDAAVEAAVAARLGAAHRPPPWIDVTIALRFMVEDSRVILHKVSKRGLMGFCDPAPDEDKHLRVRFLWHGRPYIATLADKEEGQLPARGKLVTEAAEAAADESG</sequence>